<dbReference type="AlphaFoldDB" id="A0A8X6LLZ1"/>
<protein>
    <submittedName>
        <fullName evidence="7">Major facilitator superfamily domain-containing protein 6</fullName>
    </submittedName>
</protein>
<organism evidence="7 8">
    <name type="scientific">Trichonephila clavata</name>
    <name type="common">Joro spider</name>
    <name type="synonym">Nephila clavata</name>
    <dbReference type="NCBI Taxonomy" id="2740835"/>
    <lineage>
        <taxon>Eukaryota</taxon>
        <taxon>Metazoa</taxon>
        <taxon>Ecdysozoa</taxon>
        <taxon>Arthropoda</taxon>
        <taxon>Chelicerata</taxon>
        <taxon>Arachnida</taxon>
        <taxon>Araneae</taxon>
        <taxon>Araneomorphae</taxon>
        <taxon>Entelegynae</taxon>
        <taxon>Araneoidea</taxon>
        <taxon>Nephilidae</taxon>
        <taxon>Trichonephila</taxon>
    </lineage>
</organism>
<evidence type="ECO:0000256" key="3">
    <source>
        <dbReference type="ARBA" id="ARBA00022692"/>
    </source>
</evidence>
<evidence type="ECO:0000256" key="2">
    <source>
        <dbReference type="ARBA" id="ARBA00005241"/>
    </source>
</evidence>
<dbReference type="InterPro" id="IPR036259">
    <property type="entry name" value="MFS_trans_sf"/>
</dbReference>
<keyword evidence="4" id="KW-1133">Transmembrane helix</keyword>
<dbReference type="SUPFAM" id="SSF103473">
    <property type="entry name" value="MFS general substrate transporter"/>
    <property type="match status" value="1"/>
</dbReference>
<evidence type="ECO:0000256" key="1">
    <source>
        <dbReference type="ARBA" id="ARBA00004141"/>
    </source>
</evidence>
<dbReference type="Pfam" id="PF12832">
    <property type="entry name" value="MFS_1_like"/>
    <property type="match status" value="1"/>
</dbReference>
<keyword evidence="3" id="KW-0812">Transmembrane</keyword>
<dbReference type="PANTHER" id="PTHR16172">
    <property type="entry name" value="MAJOR FACILITATOR SUPERFAMILY DOMAIN-CONTAINING PROTEIN 6-LIKE"/>
    <property type="match status" value="1"/>
</dbReference>
<comment type="caution">
    <text evidence="7">The sequence shown here is derived from an EMBL/GenBank/DDBJ whole genome shotgun (WGS) entry which is preliminary data.</text>
</comment>
<dbReference type="Proteomes" id="UP000887116">
    <property type="component" value="Unassembled WGS sequence"/>
</dbReference>
<evidence type="ECO:0000256" key="4">
    <source>
        <dbReference type="ARBA" id="ARBA00022989"/>
    </source>
</evidence>
<reference evidence="7" key="1">
    <citation type="submission" date="2020-07" db="EMBL/GenBank/DDBJ databases">
        <title>Multicomponent nature underlies the extraordinary mechanical properties of spider dragline silk.</title>
        <authorList>
            <person name="Kono N."/>
            <person name="Nakamura H."/>
            <person name="Mori M."/>
            <person name="Yoshida Y."/>
            <person name="Ohtoshi R."/>
            <person name="Malay A.D."/>
            <person name="Moran D.A.P."/>
            <person name="Tomita M."/>
            <person name="Numata K."/>
            <person name="Arakawa K."/>
        </authorList>
    </citation>
    <scope>NUCLEOTIDE SEQUENCE</scope>
</reference>
<gene>
    <name evidence="7" type="primary">NCL1_26938</name>
    <name evidence="7" type="ORF">TNCT_36171</name>
</gene>
<dbReference type="EMBL" id="BMAO01017091">
    <property type="protein sequence ID" value="GFR13252.1"/>
    <property type="molecule type" value="Genomic_DNA"/>
</dbReference>
<proteinExistence type="inferred from homology"/>
<keyword evidence="5" id="KW-0472">Membrane</keyword>
<name>A0A8X6LLZ1_TRICU</name>
<dbReference type="GO" id="GO:0016020">
    <property type="term" value="C:membrane"/>
    <property type="evidence" value="ECO:0007669"/>
    <property type="project" value="UniProtKB-SubCell"/>
</dbReference>
<sequence>MNGISSAFVVFYLMLFLNEIGGSRFLLGMAQCVQAFMGEIPCMFFSGWFIKKFGYFNILNLRLLSYWIRIMWYSYLCNPWLVLPVECLNGISYGVLYPAIAAYAKLSAKPGTEATTQVVLFTTHERIGE</sequence>
<dbReference type="InterPro" id="IPR024989">
    <property type="entry name" value="MFS_assoc_dom"/>
</dbReference>
<evidence type="ECO:0000256" key="5">
    <source>
        <dbReference type="ARBA" id="ARBA00023136"/>
    </source>
</evidence>
<accession>A0A8X6LLZ1</accession>
<comment type="subcellular location">
    <subcellularLocation>
        <location evidence="1">Membrane</location>
        <topology evidence="1">Multi-pass membrane protein</topology>
    </subcellularLocation>
</comment>
<dbReference type="InterPro" id="IPR051717">
    <property type="entry name" value="MFS_MFSD6"/>
</dbReference>
<dbReference type="OrthoDB" id="6432627at2759"/>
<evidence type="ECO:0000259" key="6">
    <source>
        <dbReference type="Pfam" id="PF12832"/>
    </source>
</evidence>
<dbReference type="PANTHER" id="PTHR16172:SF41">
    <property type="entry name" value="MAJOR FACILITATOR SUPERFAMILY DOMAIN-CONTAINING PROTEIN 6-LIKE"/>
    <property type="match status" value="1"/>
</dbReference>
<feature type="domain" description="Major facilitator superfamily associated" evidence="6">
    <location>
        <begin position="1"/>
        <end position="124"/>
    </location>
</feature>
<keyword evidence="8" id="KW-1185">Reference proteome</keyword>
<comment type="similarity">
    <text evidence="2">Belongs to the major facilitator superfamily. MFSD6 family.</text>
</comment>
<evidence type="ECO:0000313" key="7">
    <source>
        <dbReference type="EMBL" id="GFR13252.1"/>
    </source>
</evidence>
<dbReference type="Gene3D" id="1.20.1250.20">
    <property type="entry name" value="MFS general substrate transporter like domains"/>
    <property type="match status" value="1"/>
</dbReference>
<evidence type="ECO:0000313" key="8">
    <source>
        <dbReference type="Proteomes" id="UP000887116"/>
    </source>
</evidence>